<reference evidence="1" key="1">
    <citation type="submission" date="2023-07" db="EMBL/GenBank/DDBJ databases">
        <title>Black Yeasts Isolated from many extreme environments.</title>
        <authorList>
            <person name="Coleine C."/>
            <person name="Stajich J.E."/>
            <person name="Selbmann L."/>
        </authorList>
    </citation>
    <scope>NUCLEOTIDE SEQUENCE</scope>
    <source>
        <strain evidence="1">CCFEE 5714</strain>
    </source>
</reference>
<name>A0ACC3NPP9_9PEZI</name>
<gene>
    <name evidence="1" type="primary">RPP1_1</name>
    <name evidence="1" type="ORF">LTR37_003559</name>
</gene>
<dbReference type="EMBL" id="JAUTXU010000020">
    <property type="protein sequence ID" value="KAK3720896.1"/>
    <property type="molecule type" value="Genomic_DNA"/>
</dbReference>
<sequence length="371" mass="40606">MFYDLNVPWSANDTQIPRTLTFLHELGYNVVALNHTISGKLPSDLKCAIPGPLPYKDIPPGLKVLRRCTLVLTESYQNARLAELSRNYDVLAVRPIDERTLQLACSSLDCDIISLDLTQRLPYWFKFKPLSEAIKSGKRFEISYAQGVMGDSGMRRSLISNATQLIRASRGRGLIISSEAKAAVACRGPWDAINLAAVWGLGQERGYEAMSKECRSVVVAAQLKRTGYRGVIDVVYGGEKPPASEKEEHGKGKGKQPVNGQKRKAAALEAGENSTPAVAGVENTSQQPLSKQQMKRQAKEAKLNATSGQQSGRMSDSQHTLESVSREEGKPKSAAMIELERQVAAGEVDRRATSHGIGVFDLPPEMRRASE</sequence>
<proteinExistence type="predicted"/>
<organism evidence="1 2">
    <name type="scientific">Vermiconidia calcicola</name>
    <dbReference type="NCBI Taxonomy" id="1690605"/>
    <lineage>
        <taxon>Eukaryota</taxon>
        <taxon>Fungi</taxon>
        <taxon>Dikarya</taxon>
        <taxon>Ascomycota</taxon>
        <taxon>Pezizomycotina</taxon>
        <taxon>Dothideomycetes</taxon>
        <taxon>Dothideomycetidae</taxon>
        <taxon>Mycosphaerellales</taxon>
        <taxon>Extremaceae</taxon>
        <taxon>Vermiconidia</taxon>
    </lineage>
</organism>
<dbReference type="EC" id="3.1.26.5" evidence="1"/>
<keyword evidence="1" id="KW-0378">Hydrolase</keyword>
<comment type="caution">
    <text evidence="1">The sequence shown here is derived from an EMBL/GenBank/DDBJ whole genome shotgun (WGS) entry which is preliminary data.</text>
</comment>
<evidence type="ECO:0000313" key="1">
    <source>
        <dbReference type="EMBL" id="KAK3720896.1"/>
    </source>
</evidence>
<evidence type="ECO:0000313" key="2">
    <source>
        <dbReference type="Proteomes" id="UP001281147"/>
    </source>
</evidence>
<dbReference type="Proteomes" id="UP001281147">
    <property type="component" value="Unassembled WGS sequence"/>
</dbReference>
<accession>A0ACC3NPP9</accession>
<protein>
    <submittedName>
        <fullName evidence="1">RNA-binding RNA processing protein rpp1</fullName>
        <ecNumber evidence="1">3.1.26.5</ecNumber>
    </submittedName>
</protein>
<keyword evidence="2" id="KW-1185">Reference proteome</keyword>